<dbReference type="GO" id="GO:0004066">
    <property type="term" value="F:asparagine synthase (glutamine-hydrolyzing) activity"/>
    <property type="evidence" value="ECO:0007669"/>
    <property type="project" value="UniProtKB-EC"/>
</dbReference>
<dbReference type="InterPro" id="IPR006426">
    <property type="entry name" value="Asn_synth_AEB"/>
</dbReference>
<dbReference type="CDD" id="cd01991">
    <property type="entry name" value="Asn_synthase_B_C"/>
    <property type="match status" value="1"/>
</dbReference>
<dbReference type="Proteomes" id="UP000672039">
    <property type="component" value="Chromosome"/>
</dbReference>
<dbReference type="Gene3D" id="3.40.50.620">
    <property type="entry name" value="HUPs"/>
    <property type="match status" value="1"/>
</dbReference>
<dbReference type="PANTHER" id="PTHR43284:SF1">
    <property type="entry name" value="ASPARAGINE SYNTHETASE"/>
    <property type="match status" value="1"/>
</dbReference>
<evidence type="ECO:0000256" key="6">
    <source>
        <dbReference type="ARBA" id="ARBA00022962"/>
    </source>
</evidence>
<accession>A0ABX7WXG0</accession>
<evidence type="ECO:0000256" key="4">
    <source>
        <dbReference type="ARBA" id="ARBA00022741"/>
    </source>
</evidence>
<dbReference type="InterPro" id="IPR051786">
    <property type="entry name" value="ASN_synthetase/amidase"/>
</dbReference>
<evidence type="ECO:0000259" key="8">
    <source>
        <dbReference type="PROSITE" id="PS51278"/>
    </source>
</evidence>
<dbReference type="Gene3D" id="3.60.20.10">
    <property type="entry name" value="Glutamine Phosphoribosylpyrophosphate, subunit 1, domain 1"/>
    <property type="match status" value="1"/>
</dbReference>
<dbReference type="InterPro" id="IPR029055">
    <property type="entry name" value="Ntn_hydrolases_N"/>
</dbReference>
<dbReference type="RefSeq" id="WP_210224219.1">
    <property type="nucleotide sequence ID" value="NZ_CP072801.1"/>
</dbReference>
<dbReference type="PROSITE" id="PS51278">
    <property type="entry name" value="GATASE_TYPE_2"/>
    <property type="match status" value="1"/>
</dbReference>
<comment type="pathway">
    <text evidence="1">Amino-acid biosynthesis; L-asparagine biosynthesis; L-asparagine from L-aspartate (L-Gln route): step 1/1.</text>
</comment>
<keyword evidence="9" id="KW-0436">Ligase</keyword>
<sequence>MSGLTGFYSLSSKRNSADMRSNLRRMSAALMHRGSDDHSLWLDREAGIALGHQQLAMMGSTPSGSQPMTTPSGRYAIAFDGEIYNQVALRQRLSIKGYCDWQGTSTTETLLVAFTCWGIRRTLQACVGMFAIALWDNKTSRLTLVRDRMGEKPLYYGWMGKTFLFGSELKALQMHQAWNASINREAIACQLHLSYIPAPLTIYQHIYKLEPGHLLQITPHSLPGSPIQVGAWWSLATQIAQTRQAHFPKQFFRNTRKQADTLEACLSNAVRQQMRADVPVGIFLSGGVNSSLLAALMQTQTQQTLQTFTIAYAGMDDRKANHARAVARHLGAEHHEFYANSVDVRDIIPLLPSVFDEPFSDMAQVPALLMAQLASTKVNVCLSGCGADELFGGYQRYGYSDGYAQRLWKRLQHLPGLLRSTPSQAISEEVVLGICSTPAPIPNHLPERLDFTERLMYRDTLGYLPDNILTKMDRASMGVSLETRAPYLDPRMVELAWQLPLHMKIRHGQGVWLLHQVLERHLPQHLCVHPRQQNSHPPLGDWLRTSLRDWAEALLDASRLRQEGFFDPTPIREKWRQHLAGQYNWQDYLWNLLMFQAWHERQIPVMRAMAA</sequence>
<dbReference type="InterPro" id="IPR001962">
    <property type="entry name" value="Asn_synthase"/>
</dbReference>
<dbReference type="NCBIfam" id="TIGR01536">
    <property type="entry name" value="asn_synth_AEB"/>
    <property type="match status" value="1"/>
</dbReference>
<dbReference type="InterPro" id="IPR017932">
    <property type="entry name" value="GATase_2_dom"/>
</dbReference>
<proteinExistence type="inferred from homology"/>
<evidence type="ECO:0000256" key="7">
    <source>
        <dbReference type="ARBA" id="ARBA00048741"/>
    </source>
</evidence>
<evidence type="ECO:0000313" key="10">
    <source>
        <dbReference type="Proteomes" id="UP000672039"/>
    </source>
</evidence>
<dbReference type="InterPro" id="IPR014729">
    <property type="entry name" value="Rossmann-like_a/b/a_fold"/>
</dbReference>
<dbReference type="InterPro" id="IPR033738">
    <property type="entry name" value="AsnB_N"/>
</dbReference>
<keyword evidence="5" id="KW-0067">ATP-binding</keyword>
<keyword evidence="6" id="KW-0315">Glutamine amidotransferase</keyword>
<reference evidence="9 10" key="1">
    <citation type="submission" date="2021-04" db="EMBL/GenBank/DDBJ databases">
        <title>Genomics, taxonomy and metabolism of representatives of sulfur bacteria of the genus Thiothrix: Thiothrix fructosivorans QT, Thiothrix unzii A1T and three new species, Thiothrix subterranea sp. nov., Thiothrix litoralis sp. nov. and 'Candidatus Thiothrix anitrata' sp. nov.</title>
        <authorList>
            <person name="Ravin N.V."/>
            <person name="Smolyakov D."/>
            <person name="Rudenko T.S."/>
            <person name="Mardanov A.V."/>
            <person name="Beletsky A.V."/>
            <person name="Markov N.D."/>
            <person name="Fomenkov A.I."/>
            <person name="Roberts R.J."/>
            <person name="Karnachuk O.V."/>
            <person name="Novikov A."/>
            <person name="Grabovich M.Y."/>
        </authorList>
    </citation>
    <scope>NUCLEOTIDE SEQUENCE [LARGE SCALE GENOMIC DNA]</scope>
    <source>
        <strain evidence="9 10">AS</strain>
    </source>
</reference>
<protein>
    <recommendedName>
        <fullName evidence="3">asparagine synthase (glutamine-hydrolyzing)</fullName>
        <ecNumber evidence="3">6.3.5.4</ecNumber>
    </recommendedName>
</protein>
<evidence type="ECO:0000256" key="3">
    <source>
        <dbReference type="ARBA" id="ARBA00012737"/>
    </source>
</evidence>
<dbReference type="PANTHER" id="PTHR43284">
    <property type="entry name" value="ASPARAGINE SYNTHETASE (GLUTAMINE-HYDROLYZING)"/>
    <property type="match status" value="1"/>
</dbReference>
<evidence type="ECO:0000256" key="1">
    <source>
        <dbReference type="ARBA" id="ARBA00005187"/>
    </source>
</evidence>
<gene>
    <name evidence="9" type="primary">asnB</name>
    <name evidence="9" type="ORF">J9253_08760</name>
</gene>
<dbReference type="SUPFAM" id="SSF56235">
    <property type="entry name" value="N-terminal nucleophile aminohydrolases (Ntn hydrolases)"/>
    <property type="match status" value="1"/>
</dbReference>
<evidence type="ECO:0000313" key="9">
    <source>
        <dbReference type="EMBL" id="QTR47986.1"/>
    </source>
</evidence>
<feature type="domain" description="Glutamine amidotransferase type-2" evidence="8">
    <location>
        <begin position="2"/>
        <end position="220"/>
    </location>
</feature>
<evidence type="ECO:0000256" key="5">
    <source>
        <dbReference type="ARBA" id="ARBA00022840"/>
    </source>
</evidence>
<dbReference type="SUPFAM" id="SSF52402">
    <property type="entry name" value="Adenine nucleotide alpha hydrolases-like"/>
    <property type="match status" value="1"/>
</dbReference>
<dbReference type="PIRSF" id="PIRSF001589">
    <property type="entry name" value="Asn_synthetase_glu-h"/>
    <property type="match status" value="1"/>
</dbReference>
<name>A0ABX7WXG0_9GAMM</name>
<dbReference type="CDD" id="cd00712">
    <property type="entry name" value="AsnB"/>
    <property type="match status" value="1"/>
</dbReference>
<keyword evidence="10" id="KW-1185">Reference proteome</keyword>
<comment type="catalytic activity">
    <reaction evidence="7">
        <text>L-aspartate + L-glutamine + ATP + H2O = L-asparagine + L-glutamate + AMP + diphosphate + H(+)</text>
        <dbReference type="Rhea" id="RHEA:12228"/>
        <dbReference type="ChEBI" id="CHEBI:15377"/>
        <dbReference type="ChEBI" id="CHEBI:15378"/>
        <dbReference type="ChEBI" id="CHEBI:29985"/>
        <dbReference type="ChEBI" id="CHEBI:29991"/>
        <dbReference type="ChEBI" id="CHEBI:30616"/>
        <dbReference type="ChEBI" id="CHEBI:33019"/>
        <dbReference type="ChEBI" id="CHEBI:58048"/>
        <dbReference type="ChEBI" id="CHEBI:58359"/>
        <dbReference type="ChEBI" id="CHEBI:456215"/>
        <dbReference type="EC" id="6.3.5.4"/>
    </reaction>
</comment>
<dbReference type="EC" id="6.3.5.4" evidence="3"/>
<dbReference type="EMBL" id="CP072801">
    <property type="protein sequence ID" value="QTR47986.1"/>
    <property type="molecule type" value="Genomic_DNA"/>
</dbReference>
<keyword evidence="4" id="KW-0547">Nucleotide-binding</keyword>
<organism evidence="9 10">
    <name type="scientific">Thiothrix litoralis</name>
    <dbReference type="NCBI Taxonomy" id="2891210"/>
    <lineage>
        <taxon>Bacteria</taxon>
        <taxon>Pseudomonadati</taxon>
        <taxon>Pseudomonadota</taxon>
        <taxon>Gammaproteobacteria</taxon>
        <taxon>Thiotrichales</taxon>
        <taxon>Thiotrichaceae</taxon>
        <taxon>Thiothrix</taxon>
    </lineage>
</organism>
<comment type="similarity">
    <text evidence="2">Belongs to the asparagine synthetase family.</text>
</comment>
<dbReference type="Pfam" id="PF13522">
    <property type="entry name" value="GATase_6"/>
    <property type="match status" value="1"/>
</dbReference>
<evidence type="ECO:0000256" key="2">
    <source>
        <dbReference type="ARBA" id="ARBA00005752"/>
    </source>
</evidence>
<dbReference type="Pfam" id="PF00733">
    <property type="entry name" value="Asn_synthase"/>
    <property type="match status" value="1"/>
</dbReference>